<dbReference type="PANTHER" id="PTHR42785:SF1">
    <property type="entry name" value="DNA TOPOISOMERASE"/>
    <property type="match status" value="1"/>
</dbReference>
<dbReference type="InterPro" id="IPR023406">
    <property type="entry name" value="Topo_IA_AS"/>
</dbReference>
<feature type="domain" description="Toprim" evidence="8">
    <location>
        <begin position="1"/>
        <end position="111"/>
    </location>
</feature>
<comment type="catalytic activity">
    <reaction evidence="1">
        <text>ATP-independent breakage of single-stranded DNA, followed by passage and rejoining.</text>
        <dbReference type="EC" id="5.6.2.1"/>
    </reaction>
</comment>
<dbReference type="InterPro" id="IPR013825">
    <property type="entry name" value="Topo_IA_cen_sub2"/>
</dbReference>
<evidence type="ECO:0000256" key="1">
    <source>
        <dbReference type="ARBA" id="ARBA00000213"/>
    </source>
</evidence>
<dbReference type="InterPro" id="IPR013826">
    <property type="entry name" value="Topo_IA_cen_sub3"/>
</dbReference>
<dbReference type="InterPro" id="IPR025589">
    <property type="entry name" value="Toprim_C_rpt"/>
</dbReference>
<evidence type="ECO:0000259" key="9">
    <source>
        <dbReference type="PROSITE" id="PS52039"/>
    </source>
</evidence>
<name>A0A6C0FA80_9ZZZZ</name>
<evidence type="ECO:0000256" key="4">
    <source>
        <dbReference type="ARBA" id="ARBA00023029"/>
    </source>
</evidence>
<dbReference type="GO" id="GO:0003677">
    <property type="term" value="F:DNA binding"/>
    <property type="evidence" value="ECO:0007669"/>
    <property type="project" value="UniProtKB-KW"/>
</dbReference>
<dbReference type="PROSITE" id="PS52039">
    <property type="entry name" value="TOPO_IA_2"/>
    <property type="match status" value="1"/>
</dbReference>
<evidence type="ECO:0000259" key="8">
    <source>
        <dbReference type="PROSITE" id="PS50880"/>
    </source>
</evidence>
<evidence type="ECO:0000256" key="2">
    <source>
        <dbReference type="ARBA" id="ARBA00009446"/>
    </source>
</evidence>
<dbReference type="Pfam" id="PF01751">
    <property type="entry name" value="Toprim"/>
    <property type="match status" value="1"/>
</dbReference>
<dbReference type="SMART" id="SM00493">
    <property type="entry name" value="TOPRIM"/>
    <property type="match status" value="1"/>
</dbReference>
<dbReference type="SMART" id="SM00436">
    <property type="entry name" value="TOP1Bc"/>
    <property type="match status" value="1"/>
</dbReference>
<dbReference type="SMART" id="SM00437">
    <property type="entry name" value="TOP1Ac"/>
    <property type="match status" value="1"/>
</dbReference>
<dbReference type="GO" id="GO:0003917">
    <property type="term" value="F:DNA topoisomerase type I (single strand cut, ATP-independent) activity"/>
    <property type="evidence" value="ECO:0007669"/>
    <property type="project" value="UniProtKB-EC"/>
</dbReference>
<protein>
    <recommendedName>
        <fullName evidence="3">DNA topoisomerase</fullName>
        <ecNumber evidence="3">5.6.2.1</ecNumber>
    </recommendedName>
</protein>
<dbReference type="CDD" id="cd00186">
    <property type="entry name" value="TOP1Ac"/>
    <property type="match status" value="1"/>
</dbReference>
<dbReference type="GO" id="GO:0006265">
    <property type="term" value="P:DNA topological change"/>
    <property type="evidence" value="ECO:0007669"/>
    <property type="project" value="InterPro"/>
</dbReference>
<evidence type="ECO:0000256" key="5">
    <source>
        <dbReference type="ARBA" id="ARBA00023125"/>
    </source>
</evidence>
<dbReference type="AlphaFoldDB" id="A0A6C0FA80"/>
<keyword evidence="4" id="KW-0799">Topoisomerase</keyword>
<proteinExistence type="inferred from homology"/>
<dbReference type="InterPro" id="IPR023405">
    <property type="entry name" value="Topo_IA_core_domain"/>
</dbReference>
<keyword evidence="5" id="KW-0238">DNA-binding</keyword>
<dbReference type="Gene3D" id="1.10.290.10">
    <property type="entry name" value="Topoisomerase I, domain 4"/>
    <property type="match status" value="1"/>
</dbReference>
<evidence type="ECO:0000256" key="7">
    <source>
        <dbReference type="SAM" id="MobiDB-lite"/>
    </source>
</evidence>
<evidence type="ECO:0000256" key="3">
    <source>
        <dbReference type="ARBA" id="ARBA00012891"/>
    </source>
</evidence>
<feature type="region of interest" description="Disordered" evidence="7">
    <location>
        <begin position="322"/>
        <end position="350"/>
    </location>
</feature>
<dbReference type="PROSITE" id="PS50880">
    <property type="entry name" value="TOPRIM"/>
    <property type="match status" value="1"/>
</dbReference>
<dbReference type="EMBL" id="MN738798">
    <property type="protein sequence ID" value="QHT37513.1"/>
    <property type="molecule type" value="Genomic_DNA"/>
</dbReference>
<dbReference type="InterPro" id="IPR006171">
    <property type="entry name" value="TOPRIM_dom"/>
</dbReference>
<dbReference type="InterPro" id="IPR013497">
    <property type="entry name" value="Topo_IA_cen"/>
</dbReference>
<dbReference type="SUPFAM" id="SSF56712">
    <property type="entry name" value="Prokaryotic type I DNA topoisomerase"/>
    <property type="match status" value="1"/>
</dbReference>
<dbReference type="Gene3D" id="3.40.50.140">
    <property type="match status" value="1"/>
</dbReference>
<dbReference type="PANTHER" id="PTHR42785">
    <property type="entry name" value="DNA TOPOISOMERASE, TYPE IA, CORE"/>
    <property type="match status" value="1"/>
</dbReference>
<dbReference type="PRINTS" id="PR00417">
    <property type="entry name" value="PRTPISMRASEI"/>
</dbReference>
<dbReference type="Gene3D" id="1.10.460.10">
    <property type="entry name" value="Topoisomerase I, domain 2"/>
    <property type="match status" value="2"/>
</dbReference>
<sequence length="791" mass="91478">MILIIVESPAKCKKIEGFLGNDYKCIASFGHFREFTNGLKSIDFNNNYKAEYKVSHNKKKYVNIMRASIKKASEVILATDDDREGEAIAWHICKLFNLPILTTKRIIFHEITKKAILQAVNNPTILNMDEVRAQQARQILDLIVGFTVSPVLWKYISRNTEKGLSAGRCQTPALNLVYENDLECKKAKGETVYETKGTFTHLNILYKLNKSFIEKDTAFDFLKKSKDFKYIMNVNDKKRVKKSPPKPFITSTLQQKASNTYNFSPKTTMRLAQTLYENGYITYMRTDNAKYSLDFIESTKKYINQKWNSKYIGNKLENISLKEDSDDKSDKSDKKSDKSDKKSDKNNLAQEAHEAIRPTDILKEIVQNPKIGDMEKKLYYLIWSNALESCMEASIYDVISSYIDAPDSLKHKNIKYKNNCEKNVFPGWEIVKGIEKDDEIFEFINSLQESKKVGYREIKSVITIKKLKTHYTEARLVQLLEKNGIGRPSTFSSLVSKIMERLYVKKMNIVGKKIECENLLLKKDEEIKEEKIKKSFGDEKNKLVIQPVGIIVIEFLNKYFDNLFNYDYTKNMEENLDKISAGNFKLKKLCDDCRKEIDLAIKNISRKEKSPTNKRDSKMKKGIKIDEKHRWIIGKYGPVILCEEGGNISFKKVKPDIDIEKLKKGGYKIEEIIQINENKAKTLGQIEGEDIIIKKGKFGLYFSFKGKNKSLKYVNKNIQEITLDDVKKIIEKKVAGKSNILKKISDVASVRQGKYGPYVFYKTENMTKPTFISIKKKAWKDIDMEWILNSL</sequence>
<feature type="domain" description="Topo IA-type catalytic" evidence="9">
    <location>
        <begin position="127"/>
        <end position="601"/>
    </location>
</feature>
<organism evidence="10">
    <name type="scientific">viral metagenome</name>
    <dbReference type="NCBI Taxonomy" id="1070528"/>
    <lineage>
        <taxon>unclassified sequences</taxon>
        <taxon>metagenomes</taxon>
        <taxon>organismal metagenomes</taxon>
    </lineage>
</organism>
<dbReference type="PROSITE" id="PS00396">
    <property type="entry name" value="TOPO_IA_1"/>
    <property type="match status" value="1"/>
</dbReference>
<dbReference type="InterPro" id="IPR003601">
    <property type="entry name" value="Topo_IA_2"/>
</dbReference>
<reference evidence="10" key="1">
    <citation type="journal article" date="2020" name="Nature">
        <title>Giant virus diversity and host interactions through global metagenomics.</title>
        <authorList>
            <person name="Schulz F."/>
            <person name="Roux S."/>
            <person name="Paez-Espino D."/>
            <person name="Jungbluth S."/>
            <person name="Walsh D.A."/>
            <person name="Denef V.J."/>
            <person name="McMahon K.D."/>
            <person name="Konstantinidis K.T."/>
            <person name="Eloe-Fadrosh E.A."/>
            <person name="Kyrpides N.C."/>
            <person name="Woyke T."/>
        </authorList>
    </citation>
    <scope>NUCLEOTIDE SEQUENCE</scope>
    <source>
        <strain evidence="10">GVMAG-S-ERX555997-44</strain>
    </source>
</reference>
<dbReference type="Pfam" id="PF13368">
    <property type="entry name" value="Toprim_C_rpt"/>
    <property type="match status" value="1"/>
</dbReference>
<accession>A0A6C0FA80</accession>
<dbReference type="EC" id="5.6.2.1" evidence="3"/>
<evidence type="ECO:0000313" key="10">
    <source>
        <dbReference type="EMBL" id="QHT37513.1"/>
    </source>
</evidence>
<dbReference type="InterPro" id="IPR000380">
    <property type="entry name" value="Topo_IA"/>
</dbReference>
<dbReference type="InterPro" id="IPR003602">
    <property type="entry name" value="Topo_IA_DNA-bd_dom"/>
</dbReference>
<dbReference type="Gene3D" id="2.70.20.10">
    <property type="entry name" value="Topoisomerase I, domain 3"/>
    <property type="match status" value="1"/>
</dbReference>
<evidence type="ECO:0000256" key="6">
    <source>
        <dbReference type="ARBA" id="ARBA00023235"/>
    </source>
</evidence>
<dbReference type="Pfam" id="PF01131">
    <property type="entry name" value="Topoisom_bac"/>
    <property type="match status" value="1"/>
</dbReference>
<dbReference type="InterPro" id="IPR013824">
    <property type="entry name" value="Topo_IA_cen_sub1"/>
</dbReference>
<keyword evidence="6" id="KW-0413">Isomerase</keyword>
<comment type="similarity">
    <text evidence="2">Belongs to the type IA topoisomerase family.</text>
</comment>